<dbReference type="WBParaSite" id="L893_g15374.t1">
    <property type="protein sequence ID" value="L893_g15374.t1"/>
    <property type="gene ID" value="L893_g15374"/>
</dbReference>
<accession>A0A1I7YE55</accession>
<evidence type="ECO:0000256" key="1">
    <source>
        <dbReference type="SAM" id="MobiDB-lite"/>
    </source>
</evidence>
<dbReference type="AlphaFoldDB" id="A0A1I7YE55"/>
<evidence type="ECO:0000313" key="3">
    <source>
        <dbReference type="WBParaSite" id="L893_g15374.t1"/>
    </source>
</evidence>
<reference evidence="3" key="1">
    <citation type="submission" date="2016-11" db="UniProtKB">
        <authorList>
            <consortium name="WormBaseParasite"/>
        </authorList>
    </citation>
    <scope>IDENTIFICATION</scope>
</reference>
<sequence>MESSAGPTPIEIDESLPGPLGCKYDDSLNELQIQLVVPGIKEKTIMHAANTDVYIKSDSDTPITELRVGCYSGVANRSSCFKDITHPRADRIQTEQEGEPAREDHPGQATVPSEAFPREDSPCRLQAEEGQVRAEGEEGAERVLGERARHARSLSASEAFEVYHALRVLFRHFQRSPYAVSPATHYGLADVRALPSPNVFITRGIFRKVKLPLEPPDLRHQLLTAKHTIRNVTYLAPYRPYCSAFDL</sequence>
<protein>
    <submittedName>
        <fullName evidence="3">Tau95_N domain-containing protein</fullName>
    </submittedName>
</protein>
<proteinExistence type="predicted"/>
<keyword evidence="2" id="KW-1185">Reference proteome</keyword>
<feature type="region of interest" description="Disordered" evidence="1">
    <location>
        <begin position="86"/>
        <end position="121"/>
    </location>
</feature>
<organism evidence="2 3">
    <name type="scientific">Steinernema glaseri</name>
    <dbReference type="NCBI Taxonomy" id="37863"/>
    <lineage>
        <taxon>Eukaryota</taxon>
        <taxon>Metazoa</taxon>
        <taxon>Ecdysozoa</taxon>
        <taxon>Nematoda</taxon>
        <taxon>Chromadorea</taxon>
        <taxon>Rhabditida</taxon>
        <taxon>Tylenchina</taxon>
        <taxon>Panagrolaimomorpha</taxon>
        <taxon>Strongyloidoidea</taxon>
        <taxon>Steinernematidae</taxon>
        <taxon>Steinernema</taxon>
    </lineage>
</organism>
<dbReference type="Proteomes" id="UP000095287">
    <property type="component" value="Unplaced"/>
</dbReference>
<feature type="compositionally biased region" description="Basic and acidic residues" evidence="1">
    <location>
        <begin position="86"/>
        <end position="106"/>
    </location>
</feature>
<evidence type="ECO:0000313" key="2">
    <source>
        <dbReference type="Proteomes" id="UP000095287"/>
    </source>
</evidence>
<name>A0A1I7YE55_9BILA</name>